<sequence length="375" mass="42085">MADQTKDFRLRYVGQRFNGGRLPVEVLIDLPAFRDLVVAFAKSAWKERHPDRKRVPKGFDNSLTFDLLSIEDGSAIPQIEWRATEEQQQLLPGFDGELGEVLEEGYQKLVTLVAEAEVENVGQALSADQIRALNRLGSGLKDEERIEFVGSEDEAGNVIYLDFGRRRKLITDARETYEVRIEGIGALVKNDANGFVTISTFEYGDIVIQLDPQAVVEEFDGNLEYDVQFDLRIELDHNDTFKGVVEVYDLTVIDEQVSDALAVCRNRLNDLLAKGEAIADGAVAPIAHEAIELANKFLVRRPGLSSAYQFFPGEGGGVLLEFETDRWDLSVVFFPNGVVEMYGISLADDEDFEPIEFQALDDKFFVEFDQKVIAE</sequence>
<dbReference type="STRING" id="604088.SAMN04488060_0034"/>
<evidence type="ECO:0000313" key="2">
    <source>
        <dbReference type="Proteomes" id="UP000199331"/>
    </source>
</evidence>
<name>A0A1I5KBB1_9SPHN</name>
<dbReference type="OrthoDB" id="8456019at2"/>
<reference evidence="2" key="1">
    <citation type="submission" date="2016-10" db="EMBL/GenBank/DDBJ databases">
        <authorList>
            <person name="Varghese N."/>
            <person name="Submissions S."/>
        </authorList>
    </citation>
    <scope>NUCLEOTIDE SEQUENCE [LARGE SCALE GENOMIC DNA]</scope>
    <source>
        <strain evidence="2">CGMCC 1.7715</strain>
    </source>
</reference>
<accession>A0A1I5KBB1</accession>
<proteinExistence type="predicted"/>
<dbReference type="AlphaFoldDB" id="A0A1I5KBB1"/>
<dbReference type="Proteomes" id="UP000199331">
    <property type="component" value="Unassembled WGS sequence"/>
</dbReference>
<dbReference type="EMBL" id="FOWZ01000001">
    <property type="protein sequence ID" value="SFO81876.1"/>
    <property type="molecule type" value="Genomic_DNA"/>
</dbReference>
<keyword evidence="2" id="KW-1185">Reference proteome</keyword>
<gene>
    <name evidence="1" type="ORF">SAMN04488060_0034</name>
</gene>
<evidence type="ECO:0000313" key="1">
    <source>
        <dbReference type="EMBL" id="SFO81876.1"/>
    </source>
</evidence>
<organism evidence="1 2">
    <name type="scientific">Qipengyuania nanhaisediminis</name>
    <dbReference type="NCBI Taxonomy" id="604088"/>
    <lineage>
        <taxon>Bacteria</taxon>
        <taxon>Pseudomonadati</taxon>
        <taxon>Pseudomonadota</taxon>
        <taxon>Alphaproteobacteria</taxon>
        <taxon>Sphingomonadales</taxon>
        <taxon>Erythrobacteraceae</taxon>
        <taxon>Qipengyuania</taxon>
    </lineage>
</organism>
<protein>
    <submittedName>
        <fullName evidence="1">Uncharacterized protein</fullName>
    </submittedName>
</protein>
<dbReference type="RefSeq" id="WP_143089533.1">
    <property type="nucleotide sequence ID" value="NZ_FOWZ01000001.1"/>
</dbReference>